<feature type="transmembrane region" description="Helical" evidence="1">
    <location>
        <begin position="12"/>
        <end position="35"/>
    </location>
</feature>
<evidence type="ECO:0000256" key="1">
    <source>
        <dbReference type="SAM" id="Phobius"/>
    </source>
</evidence>
<protein>
    <recommendedName>
        <fullName evidence="3">Glycosyltransferase RgtA/B/C/D-like domain-containing protein</fullName>
    </recommendedName>
</protein>
<dbReference type="AlphaFoldDB" id="A0A3B0TXG0"/>
<reference evidence="2" key="1">
    <citation type="submission" date="2018-06" db="EMBL/GenBank/DDBJ databases">
        <authorList>
            <person name="Zhirakovskaya E."/>
        </authorList>
    </citation>
    <scope>NUCLEOTIDE SEQUENCE</scope>
</reference>
<organism evidence="2">
    <name type="scientific">hydrothermal vent metagenome</name>
    <dbReference type="NCBI Taxonomy" id="652676"/>
    <lineage>
        <taxon>unclassified sequences</taxon>
        <taxon>metagenomes</taxon>
        <taxon>ecological metagenomes</taxon>
    </lineage>
</organism>
<feature type="transmembrane region" description="Helical" evidence="1">
    <location>
        <begin position="108"/>
        <end position="129"/>
    </location>
</feature>
<dbReference type="EMBL" id="UOEN01000043">
    <property type="protein sequence ID" value="VAW11746.1"/>
    <property type="molecule type" value="Genomic_DNA"/>
</dbReference>
<feature type="non-terminal residue" evidence="2">
    <location>
        <position position="139"/>
    </location>
</feature>
<keyword evidence="1" id="KW-1133">Transmembrane helix</keyword>
<evidence type="ECO:0008006" key="3">
    <source>
        <dbReference type="Google" id="ProtNLM"/>
    </source>
</evidence>
<accession>A0A3B0TXG0</accession>
<proteinExistence type="predicted"/>
<name>A0A3B0TXG0_9ZZZZ</name>
<gene>
    <name evidence="2" type="ORF">MNBD_BACTEROID05-113</name>
</gene>
<evidence type="ECO:0000313" key="2">
    <source>
        <dbReference type="EMBL" id="VAW11746.1"/>
    </source>
</evidence>
<keyword evidence="1" id="KW-0472">Membrane</keyword>
<keyword evidence="1" id="KW-0812">Transmembrane</keyword>
<sequence>MIISSKQSSQPILFPKIVLILLGVLIFLGIVFRFYHITDNHFILFDEGMWLNANRGFTQMVEMHYPSTISEYLKILKGLALQSLPTGKALWAFVAGLRVFFVGANGWYFVRLVSAVFGVGTIGVTYLFARKYFGSKILG</sequence>